<proteinExistence type="predicted"/>
<keyword evidence="6" id="KW-0805">Transcription regulation</keyword>
<feature type="compositionally biased region" description="Low complexity" evidence="10">
    <location>
        <begin position="57"/>
        <end position="66"/>
    </location>
</feature>
<feature type="compositionally biased region" description="Polar residues" evidence="10">
    <location>
        <begin position="327"/>
        <end position="348"/>
    </location>
</feature>
<evidence type="ECO:0000256" key="6">
    <source>
        <dbReference type="ARBA" id="ARBA00023015"/>
    </source>
</evidence>
<feature type="region of interest" description="Disordered" evidence="10">
    <location>
        <begin position="327"/>
        <end position="421"/>
    </location>
</feature>
<dbReference type="Pfam" id="PF07531">
    <property type="entry name" value="TAFH"/>
    <property type="match status" value="1"/>
</dbReference>
<dbReference type="FunFam" id="1.20.120.1110:FF:000001">
    <property type="entry name" value="RUNX1 translocation partner 1"/>
    <property type="match status" value="1"/>
</dbReference>
<feature type="domain" description="TAFH" evidence="12">
    <location>
        <begin position="225"/>
        <end position="320"/>
    </location>
</feature>
<keyword evidence="7" id="KW-0804">Transcription</keyword>
<evidence type="ECO:0000256" key="10">
    <source>
        <dbReference type="SAM" id="MobiDB-lite"/>
    </source>
</evidence>
<dbReference type="InterPro" id="IPR002893">
    <property type="entry name" value="Znf_MYND"/>
</dbReference>
<evidence type="ECO:0000313" key="14">
    <source>
        <dbReference type="Proteomes" id="UP000663879"/>
    </source>
</evidence>
<sequence>MLTNNLSELSKFYNGNSSSLKPIRTSSSNIETSPNLNSMNSFSNKLSYIDPKFNQTNSNNNNNSNNDQVQIPKNLNDRKLDSSTPKKLIDAHHNINNNNNTKVPNNYTNSHQNHKKIIDTLNDKNMCNYIFQQHLSLKSIPSFQRLEYNHENKAEKNKIEGKTKDSFYYRRTPSPNRSLNLAKKSLDSIKQEKHSITPPLTMNKMPPPIHSNHSSMPSPPIQNGPKQLSKLKRFLTTLQQFAVDISPEIGERVRHLVLNLVNSAISIEEFHSKLQEATNFPLRPFVIPFLKDNLPLLQYELLSFSRGSKLNPTDFSSVDNFLLNDNSFVNNPSPNQHQSNFQSDQSNNKLKRKSPENEYTNPSPNKKTAQTLPLLYISTPNGQPNPSIQHSNQSGSTRARPSPPHQPINIPSIPIHPPPGVPYPIPIPNGSTPKQSFPNTQLLSNHITNFLNSHAPNSTSPNNYFPLHNSHFSQRDFQQALNGSRNSPLNTTTQNINHFANLNAHLSPVNSSQASLLMQHQMNGKNFMKQDEIGFREPKNKEKNFNNYMKEFEQDLNDVLDLESIDTEFKSIDSMLNSIFEMVDRTQKILDTIKMKANKLKSQREIYENELKRTSEYRNDTSHVDESKNTNTNIKSYNEQKPCDYLPKDKEKYDSILKESKKQDENSTDNCWNCGRRAIDTCPRCQKAKYCSKFCLNKNWETVHYKQCGIDFVEIELPNRESENIKEEMSNEEESFSESEKLNENSVNLSRSENDDAPTNSEKSFSKTKDMIEENTTLDGNKK</sequence>
<evidence type="ECO:0000256" key="7">
    <source>
        <dbReference type="ARBA" id="ARBA00023163"/>
    </source>
</evidence>
<dbReference type="OrthoDB" id="8872930at2759"/>
<dbReference type="GO" id="GO:0008270">
    <property type="term" value="F:zinc ion binding"/>
    <property type="evidence" value="ECO:0007669"/>
    <property type="project" value="UniProtKB-KW"/>
</dbReference>
<dbReference type="AlphaFoldDB" id="A0A813QMJ8"/>
<dbReference type="InterPro" id="IPR037249">
    <property type="entry name" value="TAFH/NHR1_dom_sf"/>
</dbReference>
<dbReference type="GO" id="GO:0006351">
    <property type="term" value="P:DNA-templated transcription"/>
    <property type="evidence" value="ECO:0007669"/>
    <property type="project" value="InterPro"/>
</dbReference>
<feature type="region of interest" description="Disordered" evidence="10">
    <location>
        <begin position="12"/>
        <end position="71"/>
    </location>
</feature>
<keyword evidence="3" id="KW-0479">Metal-binding</keyword>
<feature type="compositionally biased region" description="Polar residues" evidence="10">
    <location>
        <begin position="12"/>
        <end position="46"/>
    </location>
</feature>
<evidence type="ECO:0000256" key="8">
    <source>
        <dbReference type="ARBA" id="ARBA00023242"/>
    </source>
</evidence>
<dbReference type="Gene3D" id="6.10.140.2220">
    <property type="match status" value="1"/>
</dbReference>
<feature type="compositionally biased region" description="Polar residues" evidence="10">
    <location>
        <begin position="629"/>
        <end position="639"/>
    </location>
</feature>
<feature type="region of interest" description="Disordered" evidence="10">
    <location>
        <begin position="611"/>
        <end position="647"/>
    </location>
</feature>
<dbReference type="PROSITE" id="PS51119">
    <property type="entry name" value="TAFH"/>
    <property type="match status" value="1"/>
</dbReference>
<feature type="compositionally biased region" description="Polar residues" evidence="10">
    <location>
        <begin position="747"/>
        <end position="763"/>
    </location>
</feature>
<evidence type="ECO:0000256" key="3">
    <source>
        <dbReference type="ARBA" id="ARBA00022723"/>
    </source>
</evidence>
<keyword evidence="4 9" id="KW-0863">Zinc-finger</keyword>
<accession>A0A813QMJ8</accession>
<evidence type="ECO:0000259" key="12">
    <source>
        <dbReference type="PROSITE" id="PS51119"/>
    </source>
</evidence>
<evidence type="ECO:0000256" key="1">
    <source>
        <dbReference type="ARBA" id="ARBA00004123"/>
    </source>
</evidence>
<dbReference type="SMART" id="SM00549">
    <property type="entry name" value="TAFH"/>
    <property type="match status" value="1"/>
</dbReference>
<feature type="compositionally biased region" description="Polar residues" evidence="10">
    <location>
        <begin position="774"/>
        <end position="783"/>
    </location>
</feature>
<gene>
    <name evidence="13" type="ORF">OXX778_LOCUS4866</name>
</gene>
<keyword evidence="14" id="KW-1185">Reference proteome</keyword>
<dbReference type="Gene3D" id="1.20.120.1110">
    <property type="entry name" value="TAFH/NHR1 domain"/>
    <property type="match status" value="1"/>
</dbReference>
<dbReference type="InterPro" id="IPR013289">
    <property type="entry name" value="CBFA2T1/2/3"/>
</dbReference>
<dbReference type="EMBL" id="CAJNOC010000502">
    <property type="protein sequence ID" value="CAF0769328.1"/>
    <property type="molecule type" value="Genomic_DNA"/>
</dbReference>
<feature type="region of interest" description="Disordered" evidence="10">
    <location>
        <begin position="89"/>
        <end position="108"/>
    </location>
</feature>
<feature type="compositionally biased region" description="Polar residues" evidence="10">
    <location>
        <begin position="357"/>
        <end position="371"/>
    </location>
</feature>
<dbReference type="Proteomes" id="UP000663879">
    <property type="component" value="Unassembled WGS sequence"/>
</dbReference>
<feature type="compositionally biased region" description="Basic and acidic residues" evidence="10">
    <location>
        <begin position="611"/>
        <end position="628"/>
    </location>
</feature>
<dbReference type="PROSITE" id="PS01360">
    <property type="entry name" value="ZF_MYND_1"/>
    <property type="match status" value="1"/>
</dbReference>
<keyword evidence="8" id="KW-0539">Nucleus</keyword>
<evidence type="ECO:0000256" key="4">
    <source>
        <dbReference type="ARBA" id="ARBA00022771"/>
    </source>
</evidence>
<dbReference type="SUPFAM" id="SSF158553">
    <property type="entry name" value="TAFH domain-like"/>
    <property type="match status" value="1"/>
</dbReference>
<dbReference type="SUPFAM" id="SSF144232">
    <property type="entry name" value="HIT/MYND zinc finger-like"/>
    <property type="match status" value="1"/>
</dbReference>
<evidence type="ECO:0000256" key="9">
    <source>
        <dbReference type="PROSITE-ProRule" id="PRU00134"/>
    </source>
</evidence>
<dbReference type="PANTHER" id="PTHR10379">
    <property type="entry name" value="MTG8 ETO EIGHT TWENTY ONE PROTEIN"/>
    <property type="match status" value="1"/>
</dbReference>
<keyword evidence="2" id="KW-0678">Repressor</keyword>
<feature type="region of interest" description="Disordered" evidence="10">
    <location>
        <begin position="723"/>
        <end position="783"/>
    </location>
</feature>
<comment type="subcellular location">
    <subcellularLocation>
        <location evidence="1">Nucleus</location>
    </subcellularLocation>
</comment>
<dbReference type="PROSITE" id="PS50865">
    <property type="entry name" value="ZF_MYND_2"/>
    <property type="match status" value="1"/>
</dbReference>
<organism evidence="13 14">
    <name type="scientific">Brachionus calyciflorus</name>
    <dbReference type="NCBI Taxonomy" id="104777"/>
    <lineage>
        <taxon>Eukaryota</taxon>
        <taxon>Metazoa</taxon>
        <taxon>Spiralia</taxon>
        <taxon>Gnathifera</taxon>
        <taxon>Rotifera</taxon>
        <taxon>Eurotatoria</taxon>
        <taxon>Monogononta</taxon>
        <taxon>Pseudotrocha</taxon>
        <taxon>Ploima</taxon>
        <taxon>Brachionidae</taxon>
        <taxon>Brachionus</taxon>
    </lineage>
</organism>
<dbReference type="InterPro" id="IPR003894">
    <property type="entry name" value="TAFH_NHR1"/>
</dbReference>
<comment type="caution">
    <text evidence="13">The sequence shown here is derived from an EMBL/GenBank/DDBJ whole genome shotgun (WGS) entry which is preliminary data.</text>
</comment>
<keyword evidence="5" id="KW-0862">Zinc</keyword>
<feature type="compositionally biased region" description="Polar residues" evidence="10">
    <location>
        <begin position="378"/>
        <end position="399"/>
    </location>
</feature>
<feature type="compositionally biased region" description="Low complexity" evidence="10">
    <location>
        <begin position="94"/>
        <end position="108"/>
    </location>
</feature>
<evidence type="ECO:0000259" key="11">
    <source>
        <dbReference type="PROSITE" id="PS50865"/>
    </source>
</evidence>
<name>A0A813QMJ8_9BILA</name>
<dbReference type="GO" id="GO:0003714">
    <property type="term" value="F:transcription corepressor activity"/>
    <property type="evidence" value="ECO:0007669"/>
    <property type="project" value="InterPro"/>
</dbReference>
<evidence type="ECO:0000256" key="5">
    <source>
        <dbReference type="ARBA" id="ARBA00022833"/>
    </source>
</evidence>
<protein>
    <submittedName>
        <fullName evidence="13">Uncharacterized protein</fullName>
    </submittedName>
</protein>
<dbReference type="PANTHER" id="PTHR10379:SF14">
    <property type="entry name" value="NERVY, ISOFORM D"/>
    <property type="match status" value="1"/>
</dbReference>
<reference evidence="13" key="1">
    <citation type="submission" date="2021-02" db="EMBL/GenBank/DDBJ databases">
        <authorList>
            <person name="Nowell W R."/>
        </authorList>
    </citation>
    <scope>NUCLEOTIDE SEQUENCE</scope>
    <source>
        <strain evidence="13">Ploen Becks lab</strain>
    </source>
</reference>
<feature type="domain" description="MYND-type" evidence="11">
    <location>
        <begin position="671"/>
        <end position="708"/>
    </location>
</feature>
<dbReference type="Pfam" id="PF01753">
    <property type="entry name" value="zf-MYND"/>
    <property type="match status" value="1"/>
</dbReference>
<dbReference type="PRINTS" id="PR01875">
    <property type="entry name" value="ETOFAMILY"/>
</dbReference>
<dbReference type="GO" id="GO:0005634">
    <property type="term" value="C:nucleus"/>
    <property type="evidence" value="ECO:0007669"/>
    <property type="project" value="UniProtKB-SubCell"/>
</dbReference>
<evidence type="ECO:0000313" key="13">
    <source>
        <dbReference type="EMBL" id="CAF0769328.1"/>
    </source>
</evidence>
<evidence type="ECO:0000256" key="2">
    <source>
        <dbReference type="ARBA" id="ARBA00022491"/>
    </source>
</evidence>